<sequence length="124" mass="13218">MRFSLITLGVACVGFGVLPGMFVRDVASPLASILLHPNAYARAVFADGGAVPALHLTFTYLQVSDLLTALVEIVLGLLLAAAYLRLKVEPRPLTWLRRLHTGSVNDYAAFAVTGLVTVSVVLLV</sequence>
<organism evidence="2 3">
    <name type="scientific">Tsukamurella soli</name>
    <dbReference type="NCBI Taxonomy" id="644556"/>
    <lineage>
        <taxon>Bacteria</taxon>
        <taxon>Bacillati</taxon>
        <taxon>Actinomycetota</taxon>
        <taxon>Actinomycetes</taxon>
        <taxon>Mycobacteriales</taxon>
        <taxon>Tsukamurellaceae</taxon>
        <taxon>Tsukamurella</taxon>
    </lineage>
</organism>
<feature type="transmembrane region" description="Helical" evidence="1">
    <location>
        <begin position="107"/>
        <end position="123"/>
    </location>
</feature>
<accession>A0ABP8J5W6</accession>
<dbReference type="RefSeq" id="WP_344991036.1">
    <property type="nucleotide sequence ID" value="NZ_BAABFR010000007.1"/>
</dbReference>
<keyword evidence="3" id="KW-1185">Reference proteome</keyword>
<comment type="caution">
    <text evidence="2">The sequence shown here is derived from an EMBL/GenBank/DDBJ whole genome shotgun (WGS) entry which is preliminary data.</text>
</comment>
<dbReference type="Proteomes" id="UP001500635">
    <property type="component" value="Unassembled WGS sequence"/>
</dbReference>
<evidence type="ECO:0000313" key="2">
    <source>
        <dbReference type="EMBL" id="GAA4385567.1"/>
    </source>
</evidence>
<keyword evidence="1" id="KW-0812">Transmembrane</keyword>
<keyword evidence="1" id="KW-1133">Transmembrane helix</keyword>
<evidence type="ECO:0000256" key="1">
    <source>
        <dbReference type="SAM" id="Phobius"/>
    </source>
</evidence>
<protein>
    <submittedName>
        <fullName evidence="2">Uncharacterized protein</fullName>
    </submittedName>
</protein>
<proteinExistence type="predicted"/>
<name>A0ABP8J5W6_9ACTN</name>
<gene>
    <name evidence="2" type="ORF">GCM10023147_07460</name>
</gene>
<feature type="transmembrane region" description="Helical" evidence="1">
    <location>
        <begin position="66"/>
        <end position="86"/>
    </location>
</feature>
<evidence type="ECO:0000313" key="3">
    <source>
        <dbReference type="Proteomes" id="UP001500635"/>
    </source>
</evidence>
<reference evidence="3" key="1">
    <citation type="journal article" date="2019" name="Int. J. Syst. Evol. Microbiol.">
        <title>The Global Catalogue of Microorganisms (GCM) 10K type strain sequencing project: providing services to taxonomists for standard genome sequencing and annotation.</title>
        <authorList>
            <consortium name="The Broad Institute Genomics Platform"/>
            <consortium name="The Broad Institute Genome Sequencing Center for Infectious Disease"/>
            <person name="Wu L."/>
            <person name="Ma J."/>
        </authorList>
    </citation>
    <scope>NUCLEOTIDE SEQUENCE [LARGE SCALE GENOMIC DNA]</scope>
    <source>
        <strain evidence="3">JCM 17688</strain>
    </source>
</reference>
<dbReference type="EMBL" id="BAABFR010000007">
    <property type="protein sequence ID" value="GAA4385567.1"/>
    <property type="molecule type" value="Genomic_DNA"/>
</dbReference>
<keyword evidence="1" id="KW-0472">Membrane</keyword>